<evidence type="ECO:0000256" key="4">
    <source>
        <dbReference type="SAM" id="MobiDB-lite"/>
    </source>
</evidence>
<geneLocation type="plasmid" evidence="6">
    <name>unnamed</name>
</geneLocation>
<keyword evidence="1" id="KW-0929">Antimicrobial</keyword>
<organism evidence="6 7">
    <name type="scientific">Citrobacter amalonaticus Y19</name>
    <dbReference type="NCBI Taxonomy" id="1261127"/>
    <lineage>
        <taxon>Bacteria</taxon>
        <taxon>Pseudomonadati</taxon>
        <taxon>Pseudomonadota</taxon>
        <taxon>Gammaproteobacteria</taxon>
        <taxon>Enterobacterales</taxon>
        <taxon>Enterobacteriaceae</taxon>
        <taxon>Citrobacter</taxon>
    </lineage>
</organism>
<feature type="domain" description="Pyosin/cloacin translocation" evidence="5">
    <location>
        <begin position="208"/>
        <end position="344"/>
    </location>
</feature>
<proteinExistence type="predicted"/>
<dbReference type="InterPro" id="IPR036302">
    <property type="entry name" value="Pyosin/cloacin_T_dom_sf"/>
</dbReference>
<accession>A0A0F6U0H4</accession>
<feature type="region of interest" description="Disordered" evidence="4">
    <location>
        <begin position="97"/>
        <end position="119"/>
    </location>
</feature>
<evidence type="ECO:0000256" key="1">
    <source>
        <dbReference type="ARBA" id="ARBA00022529"/>
    </source>
</evidence>
<dbReference type="AlphaFoldDB" id="A0A0F6U0H4"/>
<dbReference type="Proteomes" id="UP000034085">
    <property type="component" value="Plasmid"/>
</dbReference>
<dbReference type="PATRIC" id="fig|1261127.3.peg.5705"/>
<evidence type="ECO:0000256" key="2">
    <source>
        <dbReference type="ARBA" id="ARBA00023022"/>
    </source>
</evidence>
<evidence type="ECO:0000313" key="6">
    <source>
        <dbReference type="EMBL" id="AKE62282.1"/>
    </source>
</evidence>
<dbReference type="KEGG" id="cama:F384_27480"/>
<dbReference type="SUPFAM" id="SSF69369">
    <property type="entry name" value="Cloacin translocation domain"/>
    <property type="match status" value="1"/>
</dbReference>
<dbReference type="GO" id="GO:0042742">
    <property type="term" value="P:defense response to bacterium"/>
    <property type="evidence" value="ECO:0007669"/>
    <property type="project" value="UniProtKB-KW"/>
</dbReference>
<sequence length="480" mass="52371">MIAPAGQWLGQGKSPEQIAAEKRVAAAAEAAAARKVQEDKDRAIRAMPVFAKSSQCGPGNTEALTCEASHRDFGAMAYYMATPEARINDAPATDQTVTQHAQTAKKKKPASADDKGSWFSRMFGGRKESATDSAPAAAAAAMTITRTPLQLALAEGSGLALLRLLGGAASTAGTWLVETSPIGAGVVGALWSTKLNSGEQDFIDSMRLRQLAESRGEADTRVRFMWRDNGGRLEPVGFNVAQGSGLDKVPVRMLQKNWRTGAYEFVEDGEKRPTLVWTPDNPGFTLPTNTGNTDTPYLPSSVLVHPQDEIPRLGSTVSPGPEEKTFRDYILVHPEGAFEPIYIYLSKPPVQFLDVELYSDFERRSRQKLYEADHMPSAAAVKLALSREYPLLSPRELDRLSKDVAALIVPIAIHHNVSETFGGRNTPEQIERDSRDLRAALDRNFDAVKPELKKEGATEAQLEAARARMHKLNTEVGLYK</sequence>
<dbReference type="GO" id="GO:0031640">
    <property type="term" value="P:killing of cells of another organism"/>
    <property type="evidence" value="ECO:0007669"/>
    <property type="project" value="UniProtKB-KW"/>
</dbReference>
<name>A0A0F6U0H4_CITAM</name>
<dbReference type="EMBL" id="CP011133">
    <property type="protein sequence ID" value="AKE62282.1"/>
    <property type="molecule type" value="Genomic_DNA"/>
</dbReference>
<keyword evidence="6" id="KW-0614">Plasmid</keyword>
<gene>
    <name evidence="6" type="ORF">F384_27480</name>
</gene>
<evidence type="ECO:0000313" key="7">
    <source>
        <dbReference type="Proteomes" id="UP000034085"/>
    </source>
</evidence>
<evidence type="ECO:0000259" key="5">
    <source>
        <dbReference type="Pfam" id="PF06958"/>
    </source>
</evidence>
<keyword evidence="2" id="KW-0044">Antibiotic</keyword>
<protein>
    <recommendedName>
        <fullName evidence="5">Pyosin/cloacin translocation domain-containing protein</fullName>
    </recommendedName>
</protein>
<reference evidence="6 7" key="1">
    <citation type="submission" date="2015-03" db="EMBL/GenBank/DDBJ databases">
        <title>Complete genome sequence of Citrobacter amalonaticus Y19.</title>
        <authorList>
            <person name="Park S."/>
        </authorList>
    </citation>
    <scope>NUCLEOTIDE SEQUENCE [LARGE SCALE GENOMIC DNA]</scope>
    <source>
        <strain evidence="6 7">Y19</strain>
        <plasmid evidence="7">Plasmid</plasmid>
    </source>
</reference>
<keyword evidence="3" id="KW-0078">Bacteriocin</keyword>
<dbReference type="HOGENOM" id="CLU_032044_0_0_6"/>
<evidence type="ECO:0000256" key="3">
    <source>
        <dbReference type="ARBA" id="ARBA00023048"/>
    </source>
</evidence>
<dbReference type="InterPro" id="IPR016128">
    <property type="entry name" value="Pyosin/cloacin_T_dom"/>
</dbReference>
<dbReference type="Pfam" id="PF06958">
    <property type="entry name" value="Pyocin_S"/>
    <property type="match status" value="1"/>
</dbReference>